<comment type="similarity">
    <text evidence="2">Belongs to the Nudix hydrolase family.</text>
</comment>
<dbReference type="InterPro" id="IPR020084">
    <property type="entry name" value="NUDIX_hydrolase_CS"/>
</dbReference>
<dbReference type="CDD" id="cd02883">
    <property type="entry name" value="NUDIX_Hydrolase"/>
    <property type="match status" value="1"/>
</dbReference>
<dbReference type="PROSITE" id="PS00893">
    <property type="entry name" value="NUDIX_BOX"/>
    <property type="match status" value="1"/>
</dbReference>
<dbReference type="EMBL" id="PFVS01000001">
    <property type="protein sequence ID" value="PJA83950.1"/>
    <property type="molecule type" value="Genomic_DNA"/>
</dbReference>
<dbReference type="Pfam" id="PF00293">
    <property type="entry name" value="NUDIX"/>
    <property type="match status" value="1"/>
</dbReference>
<dbReference type="InterPro" id="IPR015797">
    <property type="entry name" value="NUDIX_hydrolase-like_dom_sf"/>
</dbReference>
<gene>
    <name evidence="4" type="ORF">CO146_00010</name>
</gene>
<evidence type="ECO:0000313" key="5">
    <source>
        <dbReference type="Proteomes" id="UP000230178"/>
    </source>
</evidence>
<comment type="caution">
    <text evidence="4">The sequence shown here is derived from an EMBL/GenBank/DDBJ whole genome shotgun (WGS) entry which is preliminary data.</text>
</comment>
<name>A0A2M7Z4A6_9BACT</name>
<dbReference type="PANTHER" id="PTHR43736:SF1">
    <property type="entry name" value="DIHYDRONEOPTERIN TRIPHOSPHATE DIPHOSPHATASE"/>
    <property type="match status" value="1"/>
</dbReference>
<evidence type="ECO:0000259" key="3">
    <source>
        <dbReference type="PROSITE" id="PS51462"/>
    </source>
</evidence>
<evidence type="ECO:0000256" key="1">
    <source>
        <dbReference type="ARBA" id="ARBA00022801"/>
    </source>
</evidence>
<dbReference type="Gene3D" id="3.90.79.10">
    <property type="entry name" value="Nucleoside Triphosphate Pyrophosphohydrolase"/>
    <property type="match status" value="1"/>
</dbReference>
<keyword evidence="1 2" id="KW-0378">Hydrolase</keyword>
<accession>A0A2M7Z4A6</accession>
<organism evidence="4 5">
    <name type="scientific">Candidatus Nealsonbacteria bacterium CG_4_9_14_3_um_filter_37_29</name>
    <dbReference type="NCBI Taxonomy" id="1974696"/>
    <lineage>
        <taxon>Bacteria</taxon>
        <taxon>Candidatus Nealsoniibacteriota</taxon>
    </lineage>
</organism>
<dbReference type="PRINTS" id="PR00502">
    <property type="entry name" value="NUDIXFAMILY"/>
</dbReference>
<feature type="domain" description="Nudix hydrolase" evidence="3">
    <location>
        <begin position="4"/>
        <end position="132"/>
    </location>
</feature>
<dbReference type="GO" id="GO:0016787">
    <property type="term" value="F:hydrolase activity"/>
    <property type="evidence" value="ECO:0007669"/>
    <property type="project" value="UniProtKB-KW"/>
</dbReference>
<dbReference type="Proteomes" id="UP000230178">
    <property type="component" value="Unassembled WGS sequence"/>
</dbReference>
<reference evidence="5" key="1">
    <citation type="submission" date="2017-09" db="EMBL/GenBank/DDBJ databases">
        <title>Depth-based differentiation of microbial function through sediment-hosted aquifers and enrichment of novel symbionts in the deep terrestrial subsurface.</title>
        <authorList>
            <person name="Probst A.J."/>
            <person name="Ladd B."/>
            <person name="Jarett J.K."/>
            <person name="Geller-Mcgrath D.E."/>
            <person name="Sieber C.M.K."/>
            <person name="Emerson J.B."/>
            <person name="Anantharaman K."/>
            <person name="Thomas B.C."/>
            <person name="Malmstrom R."/>
            <person name="Stieglmeier M."/>
            <person name="Klingl A."/>
            <person name="Woyke T."/>
            <person name="Ryan C.M."/>
            <person name="Banfield J.F."/>
        </authorList>
    </citation>
    <scope>NUCLEOTIDE SEQUENCE [LARGE SCALE GENOMIC DNA]</scope>
</reference>
<proteinExistence type="inferred from homology"/>
<sequence>MELNKRPKVTCGVIMGKGNKILLTKRNVSPFKDYWCLPGGHVEWGEKVEETIKREVKEETGLEIRPKFFKYYNEIIPQIKWHAISLFFVAKAKGKIKTNKKEVKKIKWFSKKEIKRFRLAFLNKQVLKDYFLYVQKNHD</sequence>
<evidence type="ECO:0000256" key="2">
    <source>
        <dbReference type="RuleBase" id="RU003476"/>
    </source>
</evidence>
<dbReference type="PROSITE" id="PS51462">
    <property type="entry name" value="NUDIX"/>
    <property type="match status" value="1"/>
</dbReference>
<dbReference type="AlphaFoldDB" id="A0A2M7Z4A6"/>
<dbReference type="SUPFAM" id="SSF55811">
    <property type="entry name" value="Nudix"/>
    <property type="match status" value="1"/>
</dbReference>
<protein>
    <submittedName>
        <fullName evidence="4">NUDIX hydrolase</fullName>
    </submittedName>
</protein>
<dbReference type="InterPro" id="IPR000086">
    <property type="entry name" value="NUDIX_hydrolase_dom"/>
</dbReference>
<dbReference type="PANTHER" id="PTHR43736">
    <property type="entry name" value="ADP-RIBOSE PYROPHOSPHATASE"/>
    <property type="match status" value="1"/>
</dbReference>
<dbReference type="InterPro" id="IPR020476">
    <property type="entry name" value="Nudix_hydrolase"/>
</dbReference>
<evidence type="ECO:0000313" key="4">
    <source>
        <dbReference type="EMBL" id="PJA83950.1"/>
    </source>
</evidence>